<feature type="chain" id="PRO_5005141862" description="Carboxylic ester hydrolase" evidence="3">
    <location>
        <begin position="22"/>
        <end position="561"/>
    </location>
</feature>
<reference evidence="6" key="2">
    <citation type="journal article" date="2014" name="PLoS ONE">
        <title>Genome and Transcriptome Analysis of the Fungal Pathogen Fusarium oxysporum f. sp. cubense Causing Banana Vascular Wilt Disease.</title>
        <authorList>
            <person name="Guo L."/>
            <person name="Han L."/>
            <person name="Yang L."/>
            <person name="Zeng H."/>
            <person name="Fan D."/>
            <person name="Zhu Y."/>
            <person name="Feng Y."/>
            <person name="Wang G."/>
            <person name="Peng C."/>
            <person name="Jiang X."/>
            <person name="Zhou D."/>
            <person name="Ni P."/>
            <person name="Liang C."/>
            <person name="Liu L."/>
            <person name="Wang J."/>
            <person name="Mao C."/>
            <person name="Fang X."/>
            <person name="Peng M."/>
            <person name="Huang J."/>
        </authorList>
    </citation>
    <scope>NUCLEOTIDE SEQUENCE [LARGE SCALE GENOMIC DNA]</scope>
    <source>
        <strain evidence="6">race 4</strain>
    </source>
</reference>
<dbReference type="AlphaFoldDB" id="N1RJR7"/>
<dbReference type="HOGENOM" id="CLU_006586_10_6_1"/>
<dbReference type="Pfam" id="PF00135">
    <property type="entry name" value="COesterase"/>
    <property type="match status" value="1"/>
</dbReference>
<gene>
    <name evidence="5" type="ORF">FOC4_g10000103</name>
</gene>
<accession>N1RJR7</accession>
<organism evidence="5 6">
    <name type="scientific">Fusarium oxysporum f. sp. cubense (strain race 4)</name>
    <name type="common">Panama disease fungus</name>
    <dbReference type="NCBI Taxonomy" id="2502994"/>
    <lineage>
        <taxon>Eukaryota</taxon>
        <taxon>Fungi</taxon>
        <taxon>Dikarya</taxon>
        <taxon>Ascomycota</taxon>
        <taxon>Pezizomycotina</taxon>
        <taxon>Sordariomycetes</taxon>
        <taxon>Hypocreomycetidae</taxon>
        <taxon>Hypocreales</taxon>
        <taxon>Nectriaceae</taxon>
        <taxon>Fusarium</taxon>
        <taxon>Fusarium oxysporum species complex</taxon>
    </lineage>
</organism>
<keyword evidence="2 3" id="KW-0378">Hydrolase</keyword>
<proteinExistence type="inferred from homology"/>
<dbReference type="Gene3D" id="3.40.50.1820">
    <property type="entry name" value="alpha/beta hydrolase"/>
    <property type="match status" value="1"/>
</dbReference>
<evidence type="ECO:0000256" key="2">
    <source>
        <dbReference type="ARBA" id="ARBA00022801"/>
    </source>
</evidence>
<dbReference type="InterPro" id="IPR019826">
    <property type="entry name" value="Carboxylesterase_B_AS"/>
</dbReference>
<dbReference type="GO" id="GO:0016787">
    <property type="term" value="F:hydrolase activity"/>
    <property type="evidence" value="ECO:0007669"/>
    <property type="project" value="UniProtKB-KW"/>
</dbReference>
<dbReference type="ESTHER" id="fusc4-n1rjr7">
    <property type="family name" value="Fungal_carboxylesterase_lipase"/>
</dbReference>
<keyword evidence="6" id="KW-1185">Reference proteome</keyword>
<evidence type="ECO:0000313" key="5">
    <source>
        <dbReference type="EMBL" id="EMT66823.1"/>
    </source>
</evidence>
<feature type="domain" description="Carboxylesterase type B" evidence="4">
    <location>
        <begin position="29"/>
        <end position="525"/>
    </location>
</feature>
<evidence type="ECO:0000313" key="6">
    <source>
        <dbReference type="Proteomes" id="UP000016929"/>
    </source>
</evidence>
<evidence type="ECO:0000256" key="1">
    <source>
        <dbReference type="ARBA" id="ARBA00005964"/>
    </source>
</evidence>
<reference evidence="6" key="1">
    <citation type="submission" date="2012-09" db="EMBL/GenBank/DDBJ databases">
        <title>Genome sequencing and comparative transcriptomics of race 1 and race 4 of banana pathogen: Fusarium oxysporum f. sp. cubense.</title>
        <authorList>
            <person name="Fang X."/>
            <person name="Huang J."/>
        </authorList>
    </citation>
    <scope>NUCLEOTIDE SEQUENCE [LARGE SCALE GENOMIC DNA]</scope>
    <source>
        <strain evidence="6">race 4</strain>
    </source>
</reference>
<dbReference type="EC" id="3.1.1.-" evidence="3"/>
<protein>
    <recommendedName>
        <fullName evidence="3">Carboxylic ester hydrolase</fullName>
        <ecNumber evidence="3">3.1.1.-</ecNumber>
    </recommendedName>
</protein>
<dbReference type="SUPFAM" id="SSF53474">
    <property type="entry name" value="alpha/beta-Hydrolases"/>
    <property type="match status" value="1"/>
</dbReference>
<dbReference type="InterPro" id="IPR029058">
    <property type="entry name" value="AB_hydrolase_fold"/>
</dbReference>
<evidence type="ECO:0000256" key="3">
    <source>
        <dbReference type="RuleBase" id="RU361235"/>
    </source>
</evidence>
<dbReference type="EMBL" id="KB726985">
    <property type="protein sequence ID" value="EMT66823.1"/>
    <property type="molecule type" value="Genomic_DNA"/>
</dbReference>
<dbReference type="OrthoDB" id="408631at2759"/>
<sequence length="561" mass="62093">MKQFPLLQSILVACAVPTALGAPARACSPTARIHNGTVQGLYNQEFHQDFFLGMPYAQPPEGNLRFRRPVSINETWSTALNATAYGNHCINNPVAFSLNPTGVTYPEGEDCLSVNVVRPSGTTDRSNLPVLIWIHGGGFQEGGSGDGRYNMSYLVRNSVEMGYPTVMVSFNYRLNGWGFLAGQEVEGAGLLNLGLLDQRLALQWVQENIRAFGGDPHKVTIQGESAGGSSVGFHLMAYGGRDDKLFRAAIIESSSPLNVQTFATPTERQVHYDRIVNDTGCTGAVDTLGCLREAPFDKIKSALSTHWLDPVLDGTFIQGFRTIGLREGSFVKVPLLIGTNTDEGRLFVGNGVNTTDEFRNYVANTSIFGVPKSEESVDLVLDFYPTEIDETDYPPQFGAQYGRVQQYITDFSFTSGKRFSARRWSDFSQPVYTYRFNTLPNGFDLGSVGVTHFLEVAFVFNNVPGTGMSVSSFDVSPPARKQQYLQLGQLMSRMWLSFANTLDPNNHKVPSVNVSWPQWTPAEPRNIVFDGNLTSIAYIEKDDWREEAVNMLIDRALDWGR</sequence>
<name>N1RJR7_FUSC4</name>
<dbReference type="PROSITE" id="PS00122">
    <property type="entry name" value="CARBOXYLESTERASE_B_1"/>
    <property type="match status" value="1"/>
</dbReference>
<dbReference type="PANTHER" id="PTHR11559">
    <property type="entry name" value="CARBOXYLESTERASE"/>
    <property type="match status" value="1"/>
</dbReference>
<comment type="similarity">
    <text evidence="1 3">Belongs to the type-B carboxylesterase/lipase family.</text>
</comment>
<dbReference type="STRING" id="1229665.N1RJR7"/>
<keyword evidence="3" id="KW-0732">Signal</keyword>
<dbReference type="Proteomes" id="UP000016929">
    <property type="component" value="Unassembled WGS sequence"/>
</dbReference>
<evidence type="ECO:0000259" key="4">
    <source>
        <dbReference type="Pfam" id="PF00135"/>
    </source>
</evidence>
<feature type="signal peptide" evidence="3">
    <location>
        <begin position="1"/>
        <end position="21"/>
    </location>
</feature>
<dbReference type="InterPro" id="IPR002018">
    <property type="entry name" value="CarbesteraseB"/>
</dbReference>
<dbReference type="InterPro" id="IPR050309">
    <property type="entry name" value="Type-B_Carboxylest/Lipase"/>
</dbReference>